<sequence length="181" mass="19543">MQNKEGEIEDPFGIYETLENMRVEESFSSVACTPSVQQSVDKDRRAPNVVAAPSPNFNASPPIVTPVTGENVQTSPNVLSAASTMAAPVGQEHRGNPPVGFSGGFGHMEGIDVLEDNLTHPLGFSNFMGGGNFSQGSFNNFSFLKEIQKTLDIGRSLGYNMDGCFDRVKEIVEGHEGRKVF</sequence>
<dbReference type="AlphaFoldDB" id="A0AA35YND2"/>
<dbReference type="Proteomes" id="UP001177003">
    <property type="component" value="Chromosome 3"/>
</dbReference>
<evidence type="ECO:0000313" key="1">
    <source>
        <dbReference type="EMBL" id="CAI9276967.1"/>
    </source>
</evidence>
<reference evidence="1" key="1">
    <citation type="submission" date="2023-04" db="EMBL/GenBank/DDBJ databases">
        <authorList>
            <person name="Vijverberg K."/>
            <person name="Xiong W."/>
            <person name="Schranz E."/>
        </authorList>
    </citation>
    <scope>NUCLEOTIDE SEQUENCE</scope>
</reference>
<dbReference type="EMBL" id="OX465079">
    <property type="protein sequence ID" value="CAI9276967.1"/>
    <property type="molecule type" value="Genomic_DNA"/>
</dbReference>
<organism evidence="1 2">
    <name type="scientific">Lactuca saligna</name>
    <name type="common">Willowleaf lettuce</name>
    <dbReference type="NCBI Taxonomy" id="75948"/>
    <lineage>
        <taxon>Eukaryota</taxon>
        <taxon>Viridiplantae</taxon>
        <taxon>Streptophyta</taxon>
        <taxon>Embryophyta</taxon>
        <taxon>Tracheophyta</taxon>
        <taxon>Spermatophyta</taxon>
        <taxon>Magnoliopsida</taxon>
        <taxon>eudicotyledons</taxon>
        <taxon>Gunneridae</taxon>
        <taxon>Pentapetalae</taxon>
        <taxon>asterids</taxon>
        <taxon>campanulids</taxon>
        <taxon>Asterales</taxon>
        <taxon>Asteraceae</taxon>
        <taxon>Cichorioideae</taxon>
        <taxon>Cichorieae</taxon>
        <taxon>Lactucinae</taxon>
        <taxon>Lactuca</taxon>
    </lineage>
</organism>
<keyword evidence="2" id="KW-1185">Reference proteome</keyword>
<evidence type="ECO:0000313" key="2">
    <source>
        <dbReference type="Proteomes" id="UP001177003"/>
    </source>
</evidence>
<protein>
    <submittedName>
        <fullName evidence="1">Uncharacterized protein</fullName>
    </submittedName>
</protein>
<proteinExistence type="predicted"/>
<name>A0AA35YND2_LACSI</name>
<gene>
    <name evidence="1" type="ORF">LSALG_LOCUS16921</name>
</gene>
<accession>A0AA35YND2</accession>